<dbReference type="AlphaFoldDB" id="A0A1C2GF64"/>
<dbReference type="RefSeq" id="WP_066035341.1">
    <property type="nucleotide sequence ID" value="NZ_CP136906.1"/>
</dbReference>
<evidence type="ECO:0000313" key="1">
    <source>
        <dbReference type="EMBL" id="OCX50145.1"/>
    </source>
</evidence>
<evidence type="ECO:0000313" key="2">
    <source>
        <dbReference type="Proteomes" id="UP000095141"/>
    </source>
</evidence>
<proteinExistence type="predicted"/>
<comment type="caution">
    <text evidence="1">The sequence shown here is derived from an EMBL/GenBank/DDBJ whole genome shotgun (WGS) entry which is preliminary data.</text>
</comment>
<dbReference type="Proteomes" id="UP000095141">
    <property type="component" value="Unassembled WGS sequence"/>
</dbReference>
<sequence length="127" mass="14528">MKSPSQQAELLIKNKFSLIDEVYRESIPKEIIGNQAKTICLITEWLNKPTYYANATFKGWTVGVEVQLFYRKALSGEDVTNLEIELAKKFVHDKWTVEQSKAHVKDPDTGQSTKVFYFAKDLVIKGV</sequence>
<dbReference type="Pfam" id="PF05657">
    <property type="entry name" value="DUF806"/>
    <property type="match status" value="1"/>
</dbReference>
<accession>A0A1C2GF64</accession>
<protein>
    <submittedName>
        <fullName evidence="1">Phage tail protein</fullName>
    </submittedName>
</protein>
<gene>
    <name evidence="1" type="ORF">BFD03_01035</name>
</gene>
<name>A0A1C2GF64_LIMRT</name>
<reference evidence="1 2" key="1">
    <citation type="submission" date="2016-08" db="EMBL/GenBank/DDBJ databases">
        <title>Probiotic bacterium isolated from chicken gut.</title>
        <authorList>
            <person name="Levy J.L."/>
            <person name="Hassan H.M."/>
            <person name="Mendoza M.A."/>
        </authorList>
    </citation>
    <scope>NUCLEOTIDE SEQUENCE [LARGE SCALE GENOMIC DNA]</scope>
    <source>
        <strain evidence="1 2">P43</strain>
    </source>
</reference>
<dbReference type="EMBL" id="MCNS01000001">
    <property type="protein sequence ID" value="OCX50145.1"/>
    <property type="molecule type" value="Genomic_DNA"/>
</dbReference>
<dbReference type="InterPro" id="IPR008524">
    <property type="entry name" value="DUF806"/>
</dbReference>
<organism evidence="1 2">
    <name type="scientific">Limosilactobacillus reuteri</name>
    <name type="common">Lactobacillus reuteri</name>
    <dbReference type="NCBI Taxonomy" id="1598"/>
    <lineage>
        <taxon>Bacteria</taxon>
        <taxon>Bacillati</taxon>
        <taxon>Bacillota</taxon>
        <taxon>Bacilli</taxon>
        <taxon>Lactobacillales</taxon>
        <taxon>Lactobacillaceae</taxon>
        <taxon>Limosilactobacillus</taxon>
    </lineage>
</organism>